<keyword evidence="1" id="KW-0472">Membrane</keyword>
<comment type="caution">
    <text evidence="2">The sequence shown here is derived from an EMBL/GenBank/DDBJ whole genome shotgun (WGS) entry which is preliminary data.</text>
</comment>
<dbReference type="EMBL" id="LNQR01000067">
    <property type="protein sequence ID" value="KWT84945.1"/>
    <property type="molecule type" value="Genomic_DNA"/>
</dbReference>
<evidence type="ECO:0000256" key="1">
    <source>
        <dbReference type="SAM" id="Phobius"/>
    </source>
</evidence>
<gene>
    <name evidence="2" type="ORF">ASN18_1875</name>
</gene>
<keyword evidence="3" id="KW-1185">Reference proteome</keyword>
<name>A0ABR5SJ12_9BACT</name>
<accession>A0ABR5SJ12</accession>
<sequence>MAAAIDTQKMFERLKGVDLSDKAAKEISEILREVVADRLGTLDESLLLTEHGLTTVVNNIKVEIMKIDHRYRTEALRDKAEKYKSEANKWVAAILMTQIVAIAVMVRLIWLFEK</sequence>
<evidence type="ECO:0000313" key="2">
    <source>
        <dbReference type="EMBL" id="KWT84945.1"/>
    </source>
</evidence>
<proteinExistence type="predicted"/>
<protein>
    <submittedName>
        <fullName evidence="2">Uncharacterized protein</fullName>
    </submittedName>
</protein>
<keyword evidence="1" id="KW-1133">Transmembrane helix</keyword>
<dbReference type="Proteomes" id="UP000060487">
    <property type="component" value="Unassembled WGS sequence"/>
</dbReference>
<keyword evidence="1" id="KW-0812">Transmembrane</keyword>
<evidence type="ECO:0000313" key="3">
    <source>
        <dbReference type="Proteomes" id="UP000060487"/>
    </source>
</evidence>
<reference evidence="2 3" key="1">
    <citation type="submission" date="2015-11" db="EMBL/GenBank/DDBJ databases">
        <authorList>
            <person name="Lin W."/>
        </authorList>
    </citation>
    <scope>NUCLEOTIDE SEQUENCE [LARGE SCALE GENOMIC DNA]</scope>
    <source>
        <strain evidence="2 3">HCH-1</strain>
    </source>
</reference>
<feature type="transmembrane region" description="Helical" evidence="1">
    <location>
        <begin position="90"/>
        <end position="112"/>
    </location>
</feature>
<dbReference type="Gene3D" id="1.20.5.340">
    <property type="match status" value="1"/>
</dbReference>
<organism evidence="2 3">
    <name type="scientific">Candidatus Magnetominusculus xianensis</name>
    <dbReference type="NCBI Taxonomy" id="1748249"/>
    <lineage>
        <taxon>Bacteria</taxon>
        <taxon>Pseudomonadati</taxon>
        <taxon>Nitrospirota</taxon>
        <taxon>Nitrospiria</taxon>
        <taxon>Nitrospirales</taxon>
        <taxon>Nitrospiraceae</taxon>
        <taxon>Candidatus Magnetominusculus</taxon>
    </lineage>
</organism>
<dbReference type="RefSeq" id="WP_085052489.1">
    <property type="nucleotide sequence ID" value="NZ_LNQR01000067.1"/>
</dbReference>